<keyword evidence="3" id="KW-1185">Reference proteome</keyword>
<name>A0A4R3K7U3_9FIRM</name>
<evidence type="ECO:0000313" key="2">
    <source>
        <dbReference type="EMBL" id="TCS79034.1"/>
    </source>
</evidence>
<dbReference type="OrthoDB" id="5290748at2"/>
<accession>A0A4R3K7U3</accession>
<dbReference type="Proteomes" id="UP000295188">
    <property type="component" value="Unassembled WGS sequence"/>
</dbReference>
<dbReference type="InterPro" id="IPR023875">
    <property type="entry name" value="DNA_repair_put"/>
</dbReference>
<comment type="caution">
    <text evidence="2">The sequence shown here is derived from an EMBL/GenBank/DDBJ whole genome shotgun (WGS) entry which is preliminary data.</text>
</comment>
<dbReference type="InterPro" id="IPR025404">
    <property type="entry name" value="DUF4130"/>
</dbReference>
<feature type="domain" description="DUF4130" evidence="1">
    <location>
        <begin position="81"/>
        <end position="243"/>
    </location>
</feature>
<dbReference type="Pfam" id="PF13566">
    <property type="entry name" value="DUF4130"/>
    <property type="match status" value="1"/>
</dbReference>
<gene>
    <name evidence="2" type="ORF">EDC37_10893</name>
</gene>
<reference evidence="2 3" key="1">
    <citation type="submission" date="2019-03" db="EMBL/GenBank/DDBJ databases">
        <title>Genomic Encyclopedia of Type Strains, Phase IV (KMG-IV): sequencing the most valuable type-strain genomes for metagenomic binning, comparative biology and taxonomic classification.</title>
        <authorList>
            <person name="Goeker M."/>
        </authorList>
    </citation>
    <scope>NUCLEOTIDE SEQUENCE [LARGE SCALE GENOMIC DNA]</scope>
    <source>
        <strain evidence="2 3">DSM 20467</strain>
    </source>
</reference>
<protein>
    <submittedName>
        <fullName evidence="2">Putative DNA metabolism protein</fullName>
    </submittedName>
</protein>
<dbReference type="AlphaFoldDB" id="A0A4R3K7U3"/>
<dbReference type="NCBIfam" id="TIGR03915">
    <property type="entry name" value="SAM_7_link_chp"/>
    <property type="match status" value="1"/>
</dbReference>
<dbReference type="RefSeq" id="WP_132549498.1">
    <property type="nucleotide sequence ID" value="NZ_SMAA01000008.1"/>
</dbReference>
<evidence type="ECO:0000313" key="3">
    <source>
        <dbReference type="Proteomes" id="UP000295188"/>
    </source>
</evidence>
<dbReference type="EMBL" id="SMAA01000008">
    <property type="protein sequence ID" value="TCS79034.1"/>
    <property type="molecule type" value="Genomic_DNA"/>
</dbReference>
<organism evidence="2 3">
    <name type="scientific">Pectinatus cerevisiiphilus</name>
    <dbReference type="NCBI Taxonomy" id="86956"/>
    <lineage>
        <taxon>Bacteria</taxon>
        <taxon>Bacillati</taxon>
        <taxon>Bacillota</taxon>
        <taxon>Negativicutes</taxon>
        <taxon>Selenomonadales</taxon>
        <taxon>Selenomonadaceae</taxon>
        <taxon>Pectinatus</taxon>
    </lineage>
</organism>
<proteinExistence type="predicted"/>
<sequence length="252" mass="29692">MYYQYDGSFSGFLSVIYEAYHDGTSHVEGIENICAGTNIFEKEKKVDANLTKADKVLNGLYRKCGARVAQTLYFAFMAERPEREMLLFYFICAAFRNSHMLSYSKTDPWIGQVENWALQTSNERYRMLGLLRFRELAEGMLYAAIRPKYNIAPLMAGHFAQRLSGEEWAIHDLGRHLAVYYDKKRIITTDVTEQETNIKYSKSEKLFSSIWCQYYRHISIQERENPNLRRSFMPEKYWPYLTEMTQLSEHHA</sequence>
<evidence type="ECO:0000259" key="1">
    <source>
        <dbReference type="Pfam" id="PF13566"/>
    </source>
</evidence>